<dbReference type="OrthoDB" id="8243427at2"/>
<sequence>MKMTSIRELSADELGAVSGGKPTSPVSVPGNAFDKLLAAIDKNLAMVKDLKPGGYLPPG</sequence>
<protein>
    <submittedName>
        <fullName evidence="2">Uncharacterized protein</fullName>
    </submittedName>
</protein>
<name>A0A1H4Y075_9BRAD</name>
<organism evidence="2 3">
    <name type="scientific">Bradyrhizobium erythrophlei</name>
    <dbReference type="NCBI Taxonomy" id="1437360"/>
    <lineage>
        <taxon>Bacteria</taxon>
        <taxon>Pseudomonadati</taxon>
        <taxon>Pseudomonadota</taxon>
        <taxon>Alphaproteobacteria</taxon>
        <taxon>Hyphomicrobiales</taxon>
        <taxon>Nitrobacteraceae</taxon>
        <taxon>Bradyrhizobium</taxon>
    </lineage>
</organism>
<gene>
    <name evidence="2" type="ORF">SAMN05444164_3731</name>
</gene>
<dbReference type="EMBL" id="FNTH01000001">
    <property type="protein sequence ID" value="SED11299.1"/>
    <property type="molecule type" value="Genomic_DNA"/>
</dbReference>
<dbReference type="RefSeq" id="WP_092117602.1">
    <property type="nucleotide sequence ID" value="NZ_FNTH01000001.1"/>
</dbReference>
<evidence type="ECO:0000256" key="1">
    <source>
        <dbReference type="SAM" id="MobiDB-lite"/>
    </source>
</evidence>
<reference evidence="2 3" key="1">
    <citation type="submission" date="2016-10" db="EMBL/GenBank/DDBJ databases">
        <authorList>
            <person name="de Groot N.N."/>
        </authorList>
    </citation>
    <scope>NUCLEOTIDE SEQUENCE [LARGE SCALE GENOMIC DNA]</scope>
    <source>
        <strain evidence="2 3">MT12</strain>
    </source>
</reference>
<dbReference type="Proteomes" id="UP000198992">
    <property type="component" value="Unassembled WGS sequence"/>
</dbReference>
<feature type="region of interest" description="Disordered" evidence="1">
    <location>
        <begin position="1"/>
        <end position="25"/>
    </location>
</feature>
<evidence type="ECO:0000313" key="2">
    <source>
        <dbReference type="EMBL" id="SED11299.1"/>
    </source>
</evidence>
<accession>A0A1H4Y075</accession>
<evidence type="ECO:0000313" key="3">
    <source>
        <dbReference type="Proteomes" id="UP000198992"/>
    </source>
</evidence>
<proteinExistence type="predicted"/>
<dbReference type="AlphaFoldDB" id="A0A1H4Y075"/>